<dbReference type="Pfam" id="PF00005">
    <property type="entry name" value="ABC_tran"/>
    <property type="match status" value="1"/>
</dbReference>
<dbReference type="PROSITE" id="PS00211">
    <property type="entry name" value="ABC_TRANSPORTER_1"/>
    <property type="match status" value="1"/>
</dbReference>
<dbReference type="InterPro" id="IPR047641">
    <property type="entry name" value="ABC_transpr_MalK/UgpC-like"/>
</dbReference>
<dbReference type="InterPro" id="IPR008995">
    <property type="entry name" value="Mo/tungstate-bd_C_term_dom"/>
</dbReference>
<dbReference type="RefSeq" id="WP_143946966.1">
    <property type="nucleotide sequence ID" value="NZ_BAABMB010000004.1"/>
</dbReference>
<dbReference type="Pfam" id="PF08402">
    <property type="entry name" value="TOBE_2"/>
    <property type="match status" value="1"/>
</dbReference>
<dbReference type="Gene3D" id="2.40.50.100">
    <property type="match status" value="1"/>
</dbReference>
<sequence length="350" mass="37498">MATVQLQNLVKTYGAFTAVGDLSLDVAQGEFLVLLGPSGCGKTTTLKMIAGFIEATSGSVVVGGRDVTRMPPYQRNLGVVFQNYALFPHLSVYENVAFPLRRRKVAAAQIDSKVKESLELVQMGHLAQRLPRELSGGQQQRVAIARALSFRPDVLLLDEPLSNLDAKLRLEVRQQIRHLQRDMGITTVMVTHDQEEAMSVADRLVVMQSGVVQQVGSSQEIYQRPANDFVASFIGSVNFLRGEVREGCFVAGDGVRLPGVHLPAGTRRVVVRPEAIALDAGAQPAHALHAEVLEVVYLGAHSEIVLGIAPGLVLTARVQNAAGGAAGHRVQAGQSITCSIAQDAVFALAD</sequence>
<evidence type="ECO:0000256" key="4">
    <source>
        <dbReference type="ARBA" id="ARBA00022840"/>
    </source>
</evidence>
<dbReference type="GO" id="GO:0005524">
    <property type="term" value="F:ATP binding"/>
    <property type="evidence" value="ECO:0007669"/>
    <property type="project" value="UniProtKB-KW"/>
</dbReference>
<keyword evidence="1" id="KW-0813">Transport</keyword>
<dbReference type="InterPro" id="IPR017871">
    <property type="entry name" value="ABC_transporter-like_CS"/>
</dbReference>
<keyword evidence="3" id="KW-0547">Nucleotide-binding</keyword>
<dbReference type="Gene3D" id="3.40.50.300">
    <property type="entry name" value="P-loop containing nucleotide triphosphate hydrolases"/>
    <property type="match status" value="1"/>
</dbReference>
<accession>A0A556AYR2</accession>
<dbReference type="PANTHER" id="PTHR43875:SF1">
    <property type="entry name" value="OSMOPROTECTIVE COMPOUNDS UPTAKE ATP-BINDING PROTEIN GGTA"/>
    <property type="match status" value="1"/>
</dbReference>
<dbReference type="EMBL" id="VLTJ01000007">
    <property type="protein sequence ID" value="TSH98084.1"/>
    <property type="molecule type" value="Genomic_DNA"/>
</dbReference>
<dbReference type="PANTHER" id="PTHR43875">
    <property type="entry name" value="MALTODEXTRIN IMPORT ATP-BINDING PROTEIN MSMX"/>
    <property type="match status" value="1"/>
</dbReference>
<evidence type="ECO:0000256" key="1">
    <source>
        <dbReference type="ARBA" id="ARBA00022448"/>
    </source>
</evidence>
<proteinExistence type="predicted"/>
<dbReference type="GO" id="GO:0016887">
    <property type="term" value="F:ATP hydrolysis activity"/>
    <property type="evidence" value="ECO:0007669"/>
    <property type="project" value="InterPro"/>
</dbReference>
<dbReference type="InterPro" id="IPR003439">
    <property type="entry name" value="ABC_transporter-like_ATP-bd"/>
</dbReference>
<protein>
    <submittedName>
        <fullName evidence="6">ABC transporter ATP-binding protein</fullName>
    </submittedName>
</protein>
<evidence type="ECO:0000259" key="5">
    <source>
        <dbReference type="PROSITE" id="PS50893"/>
    </source>
</evidence>
<keyword evidence="2" id="KW-0472">Membrane</keyword>
<dbReference type="SUPFAM" id="SSF50331">
    <property type="entry name" value="MOP-like"/>
    <property type="match status" value="1"/>
</dbReference>
<organism evidence="6 7">
    <name type="scientific">Verticiella sediminum</name>
    <dbReference type="NCBI Taxonomy" id="1247510"/>
    <lineage>
        <taxon>Bacteria</taxon>
        <taxon>Pseudomonadati</taxon>
        <taxon>Pseudomonadota</taxon>
        <taxon>Betaproteobacteria</taxon>
        <taxon>Burkholderiales</taxon>
        <taxon>Alcaligenaceae</taxon>
        <taxon>Verticiella</taxon>
    </lineage>
</organism>
<gene>
    <name evidence="6" type="ORF">FOZ76_04675</name>
</gene>
<reference evidence="6 7" key="1">
    <citation type="submission" date="2019-07" db="EMBL/GenBank/DDBJ databases">
        <title>Qingshengfaniella alkalisoli gen. nov., sp. nov., isolated from saline soil.</title>
        <authorList>
            <person name="Xu L."/>
            <person name="Huang X.-X."/>
            <person name="Sun J.-Q."/>
        </authorList>
    </citation>
    <scope>NUCLEOTIDE SEQUENCE [LARGE SCALE GENOMIC DNA]</scope>
    <source>
        <strain evidence="6 7">DSM 27279</strain>
    </source>
</reference>
<dbReference type="PROSITE" id="PS50893">
    <property type="entry name" value="ABC_TRANSPORTER_2"/>
    <property type="match status" value="1"/>
</dbReference>
<dbReference type="InterPro" id="IPR013611">
    <property type="entry name" value="Transp-assoc_OB_typ2"/>
</dbReference>
<dbReference type="FunFam" id="3.40.50.300:FF:000042">
    <property type="entry name" value="Maltose/maltodextrin ABC transporter, ATP-binding protein"/>
    <property type="match status" value="1"/>
</dbReference>
<evidence type="ECO:0000256" key="2">
    <source>
        <dbReference type="ARBA" id="ARBA00022475"/>
    </source>
</evidence>
<evidence type="ECO:0000313" key="7">
    <source>
        <dbReference type="Proteomes" id="UP000318405"/>
    </source>
</evidence>
<keyword evidence="4 6" id="KW-0067">ATP-binding</keyword>
<name>A0A556AYR2_9BURK</name>
<comment type="caution">
    <text evidence="6">The sequence shown here is derived from an EMBL/GenBank/DDBJ whole genome shotgun (WGS) entry which is preliminary data.</text>
</comment>
<dbReference type="InterPro" id="IPR003593">
    <property type="entry name" value="AAA+_ATPase"/>
</dbReference>
<keyword evidence="2" id="KW-1003">Cell membrane</keyword>
<dbReference type="InterPro" id="IPR027417">
    <property type="entry name" value="P-loop_NTPase"/>
</dbReference>
<dbReference type="SMART" id="SM00382">
    <property type="entry name" value="AAA"/>
    <property type="match status" value="1"/>
</dbReference>
<dbReference type="AlphaFoldDB" id="A0A556AYR2"/>
<dbReference type="SUPFAM" id="SSF52540">
    <property type="entry name" value="P-loop containing nucleoside triphosphate hydrolases"/>
    <property type="match status" value="1"/>
</dbReference>
<dbReference type="GO" id="GO:0140359">
    <property type="term" value="F:ABC-type transporter activity"/>
    <property type="evidence" value="ECO:0007669"/>
    <property type="project" value="UniProtKB-ARBA"/>
</dbReference>
<evidence type="ECO:0000313" key="6">
    <source>
        <dbReference type="EMBL" id="TSH98084.1"/>
    </source>
</evidence>
<dbReference type="GO" id="GO:0055052">
    <property type="term" value="C:ATP-binding cassette (ABC) transporter complex, substrate-binding subunit-containing"/>
    <property type="evidence" value="ECO:0007669"/>
    <property type="project" value="TreeGrafter"/>
</dbReference>
<evidence type="ECO:0000256" key="3">
    <source>
        <dbReference type="ARBA" id="ARBA00022741"/>
    </source>
</evidence>
<dbReference type="OrthoDB" id="5298774at2"/>
<keyword evidence="7" id="KW-1185">Reference proteome</keyword>
<feature type="domain" description="ABC transporter" evidence="5">
    <location>
        <begin position="4"/>
        <end position="234"/>
    </location>
</feature>
<dbReference type="Proteomes" id="UP000318405">
    <property type="component" value="Unassembled WGS sequence"/>
</dbReference>